<keyword evidence="7" id="KW-1185">Reference proteome</keyword>
<proteinExistence type="inferred from homology"/>
<dbReference type="PANTHER" id="PTHR30251:SF2">
    <property type="entry name" value="FIMBRIAL CHAPERONE YADV-RELATED"/>
    <property type="match status" value="1"/>
</dbReference>
<dbReference type="InterPro" id="IPR036316">
    <property type="entry name" value="Pili_assmbl_chap_C_dom_sf"/>
</dbReference>
<dbReference type="InterPro" id="IPR001829">
    <property type="entry name" value="Pili_assmbl_chaperone_bac"/>
</dbReference>
<evidence type="ECO:0000256" key="2">
    <source>
        <dbReference type="ARBA" id="ARBA00007399"/>
    </source>
</evidence>
<comment type="subcellular location">
    <subcellularLocation>
        <location evidence="1">Periplasm</location>
    </subcellularLocation>
</comment>
<sequence length="253" mass="27773">MSRSSCQFRRVAAALVWWAGLSASIAHAAVVVDGTRVIYGAQDREVSVRLTNENTVPALVQVWVDAGDELAAPEEADVPFALVPPIFRMGPGRSQVVRLRYTREPLPLDRETLYWFNALEVPSGSAGGKDDSALQLAFRTRLKLIFRPVALSGGAATAFKQLKWTWVTDGDGAGAALQVFNPSPYYVNFARIGLKIDGYGKLNEGGMVAPRDQATFRLNERRLPDQLGDTVKVSFDVIDDYGAVWEKEADLSR</sequence>
<dbReference type="GO" id="GO:0071555">
    <property type="term" value="P:cell wall organization"/>
    <property type="evidence" value="ECO:0007669"/>
    <property type="project" value="InterPro"/>
</dbReference>
<accession>A0A192A4X6</accession>
<evidence type="ECO:0000313" key="6">
    <source>
        <dbReference type="EMBL" id="ANJ75311.1"/>
    </source>
</evidence>
<dbReference type="SUPFAM" id="SSF49354">
    <property type="entry name" value="PapD-like"/>
    <property type="match status" value="1"/>
</dbReference>
<dbReference type="RefSeq" id="WP_064807817.1">
    <property type="nucleotide sequence ID" value="NZ_CP016023.1"/>
</dbReference>
<evidence type="ECO:0000256" key="3">
    <source>
        <dbReference type="ARBA" id="ARBA00022729"/>
    </source>
</evidence>
<gene>
    <name evidence="6" type="ORF">A9Y76_22630</name>
</gene>
<name>A0A192A4X6_9RALS</name>
<keyword evidence="5" id="KW-0143">Chaperone</keyword>
<evidence type="ECO:0000256" key="5">
    <source>
        <dbReference type="ARBA" id="ARBA00023186"/>
    </source>
</evidence>
<evidence type="ECO:0000313" key="7">
    <source>
        <dbReference type="Proteomes" id="UP000078572"/>
    </source>
</evidence>
<dbReference type="OrthoDB" id="9131059at2"/>
<protein>
    <submittedName>
        <fullName evidence="6">Uncharacterized protein</fullName>
    </submittedName>
</protein>
<reference evidence="7" key="1">
    <citation type="submission" date="2016-06" db="EMBL/GenBank/DDBJ databases">
        <authorList>
            <person name="Xu Y."/>
            <person name="Nagy A."/>
            <person name="Yan X."/>
            <person name="Kim S.W."/>
            <person name="Haley B."/>
            <person name="Liu N.T."/>
            <person name="Nou X."/>
        </authorList>
    </citation>
    <scope>NUCLEOTIDE SEQUENCE [LARGE SCALE GENOMIC DNA]</scope>
    <source>
        <strain evidence="7">ATCC 49129</strain>
    </source>
</reference>
<dbReference type="GO" id="GO:0030288">
    <property type="term" value="C:outer membrane-bounded periplasmic space"/>
    <property type="evidence" value="ECO:0007669"/>
    <property type="project" value="InterPro"/>
</dbReference>
<dbReference type="InterPro" id="IPR050643">
    <property type="entry name" value="Periplasmic_pilus_chap"/>
</dbReference>
<keyword evidence="3" id="KW-0732">Signal</keyword>
<evidence type="ECO:0000256" key="4">
    <source>
        <dbReference type="ARBA" id="ARBA00022764"/>
    </source>
</evidence>
<evidence type="ECO:0000256" key="1">
    <source>
        <dbReference type="ARBA" id="ARBA00004418"/>
    </source>
</evidence>
<dbReference type="InterPro" id="IPR008962">
    <property type="entry name" value="PapD-like_sf"/>
</dbReference>
<dbReference type="Pfam" id="PF02753">
    <property type="entry name" value="PapD_C"/>
    <property type="match status" value="1"/>
</dbReference>
<dbReference type="Gene3D" id="2.60.40.10">
    <property type="entry name" value="Immunoglobulins"/>
    <property type="match status" value="2"/>
</dbReference>
<dbReference type="PRINTS" id="PR00969">
    <property type="entry name" value="CHAPERONPILI"/>
</dbReference>
<dbReference type="InterPro" id="IPR013783">
    <property type="entry name" value="Ig-like_fold"/>
</dbReference>
<dbReference type="Proteomes" id="UP000078572">
    <property type="component" value="Chromosome 2"/>
</dbReference>
<dbReference type="Pfam" id="PF00345">
    <property type="entry name" value="PapD_N"/>
    <property type="match status" value="1"/>
</dbReference>
<dbReference type="InterPro" id="IPR016148">
    <property type="entry name" value="Pili_assmbl_chaperone_C"/>
</dbReference>
<dbReference type="EMBL" id="CP016023">
    <property type="protein sequence ID" value="ANJ75311.1"/>
    <property type="molecule type" value="Genomic_DNA"/>
</dbReference>
<keyword evidence="4" id="KW-0574">Periplasm</keyword>
<dbReference type="SUPFAM" id="SSF49584">
    <property type="entry name" value="Periplasmic chaperone C-domain"/>
    <property type="match status" value="1"/>
</dbReference>
<dbReference type="AlphaFoldDB" id="A0A192A4X6"/>
<dbReference type="GeneID" id="61528840"/>
<organism evidence="6 7">
    <name type="scientific">Ralstonia insidiosa</name>
    <dbReference type="NCBI Taxonomy" id="190721"/>
    <lineage>
        <taxon>Bacteria</taxon>
        <taxon>Pseudomonadati</taxon>
        <taxon>Pseudomonadota</taxon>
        <taxon>Betaproteobacteria</taxon>
        <taxon>Burkholderiales</taxon>
        <taxon>Burkholderiaceae</taxon>
        <taxon>Ralstonia</taxon>
    </lineage>
</organism>
<comment type="similarity">
    <text evidence="2">Belongs to the periplasmic pilus chaperone family.</text>
</comment>
<dbReference type="InterPro" id="IPR016147">
    <property type="entry name" value="Pili_assmbl_chaperone_N"/>
</dbReference>
<dbReference type="PANTHER" id="PTHR30251">
    <property type="entry name" value="PILUS ASSEMBLY CHAPERONE"/>
    <property type="match status" value="1"/>
</dbReference>